<comment type="caution">
    <text evidence="9">The sequence shown here is derived from an EMBL/GenBank/DDBJ whole genome shotgun (WGS) entry which is preliminary data.</text>
</comment>
<proteinExistence type="inferred from homology"/>
<dbReference type="GO" id="GO:0005829">
    <property type="term" value="C:cytosol"/>
    <property type="evidence" value="ECO:0007669"/>
    <property type="project" value="UniProtKB-SubCell"/>
</dbReference>
<dbReference type="Pfam" id="PF00753">
    <property type="entry name" value="Lactamase_B"/>
    <property type="match status" value="1"/>
</dbReference>
<keyword evidence="10" id="KW-1185">Reference proteome</keyword>
<organism evidence="9 10">
    <name type="scientific">Coilia grayii</name>
    <name type="common">Gray's grenadier anchovy</name>
    <dbReference type="NCBI Taxonomy" id="363190"/>
    <lineage>
        <taxon>Eukaryota</taxon>
        <taxon>Metazoa</taxon>
        <taxon>Chordata</taxon>
        <taxon>Craniata</taxon>
        <taxon>Vertebrata</taxon>
        <taxon>Euteleostomi</taxon>
        <taxon>Actinopterygii</taxon>
        <taxon>Neopterygii</taxon>
        <taxon>Teleostei</taxon>
        <taxon>Clupei</taxon>
        <taxon>Clupeiformes</taxon>
        <taxon>Clupeoidei</taxon>
        <taxon>Engraulidae</taxon>
        <taxon>Coilinae</taxon>
        <taxon>Coilia</taxon>
    </lineage>
</organism>
<evidence type="ECO:0000256" key="3">
    <source>
        <dbReference type="ARBA" id="ARBA00011738"/>
    </source>
</evidence>
<dbReference type="CDD" id="cd07711">
    <property type="entry name" value="MBLAC1-like_MBL-fold"/>
    <property type="match status" value="1"/>
</dbReference>
<comment type="subunit">
    <text evidence="3">Homodimer.</text>
</comment>
<dbReference type="Gene3D" id="3.60.15.10">
    <property type="entry name" value="Ribonuclease Z/Hydroxyacylglutathione hydrolase-like"/>
    <property type="match status" value="1"/>
</dbReference>
<dbReference type="SMART" id="SM00849">
    <property type="entry name" value="Lactamase_B"/>
    <property type="match status" value="1"/>
</dbReference>
<dbReference type="InterPro" id="IPR001279">
    <property type="entry name" value="Metallo-B-lactamas"/>
</dbReference>
<evidence type="ECO:0000313" key="9">
    <source>
        <dbReference type="EMBL" id="KAL2079736.1"/>
    </source>
</evidence>
<comment type="function">
    <text evidence="7">Endoribonuclease that catalyzes the hydrolysis of histone-coding pre-mRNA 3'-end. Involved in histone pre-mRNA processing during the S-phase of the cell cycle, which is required for entering/progressing through S-phase. Cleaves histone pre-mRNA at a major and a minor cleavage site after the 5'-ACCCA-3' and the 5'-ACCCACA-3' sequence, respectively, and located downstream of the stem-loop. May require the presence of the HDE element located at the histone pre-RNA 3'-end to avoid non-specific cleavage.</text>
</comment>
<comment type="similarity">
    <text evidence="2">Belongs to the metallo-beta-lactamase superfamily. Glyoxalase II family.</text>
</comment>
<dbReference type="PANTHER" id="PTHR23200">
    <property type="entry name" value="METALLO-BETA-LACTAMASE DOMAIN-CONTAINING PROTEIN 1"/>
    <property type="match status" value="1"/>
</dbReference>
<feature type="domain" description="Metallo-beta-lactamase" evidence="8">
    <location>
        <begin position="53"/>
        <end position="214"/>
    </location>
</feature>
<dbReference type="Proteomes" id="UP001591681">
    <property type="component" value="Unassembled WGS sequence"/>
</dbReference>
<comment type="catalytic activity">
    <reaction evidence="6">
        <text>a ribonucleotidyl-ribonucleotide-RNA + H2O = a 3'-end ribonucleotide-RNA + a 5'-end 5'-phospho-ribonucleoside-RNA + H(+)</text>
        <dbReference type="Rhea" id="RHEA:68096"/>
        <dbReference type="Rhea" id="RHEA-COMP:15179"/>
        <dbReference type="Rhea" id="RHEA-COMP:17355"/>
        <dbReference type="Rhea" id="RHEA-COMP:17428"/>
        <dbReference type="ChEBI" id="CHEBI:15377"/>
        <dbReference type="ChEBI" id="CHEBI:15378"/>
        <dbReference type="ChEBI" id="CHEBI:74896"/>
        <dbReference type="ChEBI" id="CHEBI:138282"/>
        <dbReference type="ChEBI" id="CHEBI:173118"/>
    </reaction>
    <physiologicalReaction direction="left-to-right" evidence="6">
        <dbReference type="Rhea" id="RHEA:68097"/>
    </physiologicalReaction>
</comment>
<dbReference type="InterPro" id="IPR036866">
    <property type="entry name" value="RibonucZ/Hydroxyglut_hydro"/>
</dbReference>
<name>A0ABD1IXU3_9TELE</name>
<dbReference type="AlphaFoldDB" id="A0ABD1IXU3"/>
<sequence>MQTDLTCKEMSTRCSVRKSVITDSQDIPGQPYCISVLKEGYCLSQPDGCTRADGTISLLTGPKTILVDTGGPWDREFLLAQLETRGLKPKDVSVVVGTHGHSDHVGNLGLFPDSLMVVGCDISQGDLYLPNELAEGQPYTIDDHVSVVPTPGHTGRDVSVLVKGTSVGVVLVAGDLFESCTDEDSWRALSENPEVQEISRRSALQTADLIIPGHGPMFRVHRGSSN</sequence>
<accession>A0ABD1IXU3</accession>
<dbReference type="SUPFAM" id="SSF56281">
    <property type="entry name" value="Metallo-hydrolase/oxidoreductase"/>
    <property type="match status" value="1"/>
</dbReference>
<evidence type="ECO:0000256" key="6">
    <source>
        <dbReference type="ARBA" id="ARBA00044690"/>
    </source>
</evidence>
<evidence type="ECO:0000256" key="7">
    <source>
        <dbReference type="ARBA" id="ARBA00045869"/>
    </source>
</evidence>
<evidence type="ECO:0000313" key="10">
    <source>
        <dbReference type="Proteomes" id="UP001591681"/>
    </source>
</evidence>
<dbReference type="PANTHER" id="PTHR23200:SF48">
    <property type="entry name" value="METALLO-BETA-LACTAMASE DOMAIN-CONTAINING PROTEIN 1"/>
    <property type="match status" value="1"/>
</dbReference>
<dbReference type="InterPro" id="IPR039344">
    <property type="entry name" value="MBLAC1"/>
</dbReference>
<comment type="subcellular location">
    <subcellularLocation>
        <location evidence="1">Cytoplasm</location>
        <location evidence="1">Cytosol</location>
    </subcellularLocation>
</comment>
<evidence type="ECO:0000256" key="5">
    <source>
        <dbReference type="ARBA" id="ARBA00032988"/>
    </source>
</evidence>
<gene>
    <name evidence="9" type="ORF">ACEWY4_025480</name>
</gene>
<dbReference type="EMBL" id="JBHFQA010000022">
    <property type="protein sequence ID" value="KAL2079736.1"/>
    <property type="molecule type" value="Genomic_DNA"/>
</dbReference>
<evidence type="ECO:0000259" key="8">
    <source>
        <dbReference type="SMART" id="SM00849"/>
    </source>
</evidence>
<evidence type="ECO:0000256" key="1">
    <source>
        <dbReference type="ARBA" id="ARBA00004514"/>
    </source>
</evidence>
<evidence type="ECO:0000256" key="2">
    <source>
        <dbReference type="ARBA" id="ARBA00006759"/>
    </source>
</evidence>
<evidence type="ECO:0000256" key="4">
    <source>
        <dbReference type="ARBA" id="ARBA00014856"/>
    </source>
</evidence>
<reference evidence="9 10" key="1">
    <citation type="submission" date="2024-09" db="EMBL/GenBank/DDBJ databases">
        <title>A chromosome-level genome assembly of Gray's grenadier anchovy, Coilia grayii.</title>
        <authorList>
            <person name="Fu Z."/>
        </authorList>
    </citation>
    <scope>NUCLEOTIDE SEQUENCE [LARGE SCALE GENOMIC DNA]</scope>
    <source>
        <strain evidence="9">G4</strain>
        <tissue evidence="9">Muscle</tissue>
    </source>
</reference>
<protein>
    <recommendedName>
        <fullName evidence="4">Metallo-beta-lactamase domain-containing protein 1</fullName>
    </recommendedName>
    <alternativeName>
        <fullName evidence="5">Endoribonuclease MBLAC1</fullName>
    </alternativeName>
</protein>